<dbReference type="SMART" id="SM00369">
    <property type="entry name" value="LRR_TYP"/>
    <property type="match status" value="2"/>
</dbReference>
<reference evidence="5" key="2">
    <citation type="submission" date="2025-05" db="UniProtKB">
        <authorList>
            <consortium name="EnsemblMetazoa"/>
        </authorList>
    </citation>
    <scope>IDENTIFICATION</scope>
    <source>
        <strain evidence="5">Foshan</strain>
    </source>
</reference>
<dbReference type="PROSITE" id="PS51450">
    <property type="entry name" value="LRR"/>
    <property type="match status" value="1"/>
</dbReference>
<proteinExistence type="predicted"/>
<reference evidence="6" key="1">
    <citation type="journal article" date="2015" name="Proc. Natl. Acad. Sci. U.S.A.">
        <title>Genome sequence of the Asian Tiger mosquito, Aedes albopictus, reveals insights into its biology, genetics, and evolution.</title>
        <authorList>
            <person name="Chen X.G."/>
            <person name="Jiang X."/>
            <person name="Gu J."/>
            <person name="Xu M."/>
            <person name="Wu Y."/>
            <person name="Deng Y."/>
            <person name="Zhang C."/>
            <person name="Bonizzoni M."/>
            <person name="Dermauw W."/>
            <person name="Vontas J."/>
            <person name="Armbruster P."/>
            <person name="Huang X."/>
            <person name="Yang Y."/>
            <person name="Zhang H."/>
            <person name="He W."/>
            <person name="Peng H."/>
            <person name="Liu Y."/>
            <person name="Wu K."/>
            <person name="Chen J."/>
            <person name="Lirakis M."/>
            <person name="Topalis P."/>
            <person name="Van Leeuwen T."/>
            <person name="Hall A.B."/>
            <person name="Jiang X."/>
            <person name="Thorpe C."/>
            <person name="Mueller R.L."/>
            <person name="Sun C."/>
            <person name="Waterhouse R.M."/>
            <person name="Yan G."/>
            <person name="Tu Z.J."/>
            <person name="Fang X."/>
            <person name="James A.A."/>
        </authorList>
    </citation>
    <scope>NUCLEOTIDE SEQUENCE [LARGE SCALE GENOMIC DNA]</scope>
    <source>
        <strain evidence="6">Foshan</strain>
    </source>
</reference>
<dbReference type="RefSeq" id="XP_019539546.3">
    <property type="nucleotide sequence ID" value="XM_019684001.3"/>
</dbReference>
<dbReference type="InterPro" id="IPR057437">
    <property type="entry name" value="PIF1/LRR1_PH"/>
</dbReference>
<dbReference type="SUPFAM" id="SSF52047">
    <property type="entry name" value="RNI-like"/>
    <property type="match status" value="1"/>
</dbReference>
<dbReference type="InterPro" id="IPR001611">
    <property type="entry name" value="Leu-rich_rpt"/>
</dbReference>
<dbReference type="GeneID" id="109410445"/>
<dbReference type="InterPro" id="IPR003591">
    <property type="entry name" value="Leu-rich_rpt_typical-subtyp"/>
</dbReference>
<name>A0ABM1Z6C0_AEDAL</name>
<evidence type="ECO:0000256" key="2">
    <source>
        <dbReference type="ARBA" id="ARBA00022737"/>
    </source>
</evidence>
<evidence type="ECO:0000313" key="5">
    <source>
        <dbReference type="EnsemblMetazoa" id="AALFPA23_015503.P22535"/>
    </source>
</evidence>
<dbReference type="PANTHER" id="PTHR48051">
    <property type="match status" value="1"/>
</dbReference>
<dbReference type="Pfam" id="PF13855">
    <property type="entry name" value="LRR_8"/>
    <property type="match status" value="1"/>
</dbReference>
<keyword evidence="2" id="KW-0677">Repeat</keyword>
<evidence type="ECO:0000256" key="1">
    <source>
        <dbReference type="ARBA" id="ARBA00022614"/>
    </source>
</evidence>
<dbReference type="Pfam" id="PF25344">
    <property type="entry name" value="PH_LRR1"/>
    <property type="match status" value="1"/>
</dbReference>
<dbReference type="InterPro" id="IPR050216">
    <property type="entry name" value="LRR_domain-containing"/>
</dbReference>
<dbReference type="Gene3D" id="3.80.10.10">
    <property type="entry name" value="Ribonuclease Inhibitor"/>
    <property type="match status" value="1"/>
</dbReference>
<keyword evidence="6" id="KW-1185">Reference proteome</keyword>
<dbReference type="Proteomes" id="UP000069940">
    <property type="component" value="Unassembled WGS sequence"/>
</dbReference>
<evidence type="ECO:0000259" key="4">
    <source>
        <dbReference type="Pfam" id="PF25344"/>
    </source>
</evidence>
<evidence type="ECO:0000256" key="3">
    <source>
        <dbReference type="ARBA" id="ARBA00023242"/>
    </source>
</evidence>
<feature type="domain" description="PIF1/LRR1 pleckstrin homology" evidence="4">
    <location>
        <begin position="1"/>
        <end position="110"/>
    </location>
</feature>
<dbReference type="EnsemblMetazoa" id="AALFPA23_015503.R22535">
    <property type="protein sequence ID" value="AALFPA23_015503.P22535"/>
    <property type="gene ID" value="AALFPA23_015503"/>
</dbReference>
<dbReference type="Pfam" id="PF00560">
    <property type="entry name" value="LRR_1"/>
    <property type="match status" value="1"/>
</dbReference>
<organism evidence="5 6">
    <name type="scientific">Aedes albopictus</name>
    <name type="common">Asian tiger mosquito</name>
    <name type="synonym">Stegomyia albopicta</name>
    <dbReference type="NCBI Taxonomy" id="7160"/>
    <lineage>
        <taxon>Eukaryota</taxon>
        <taxon>Metazoa</taxon>
        <taxon>Ecdysozoa</taxon>
        <taxon>Arthropoda</taxon>
        <taxon>Hexapoda</taxon>
        <taxon>Insecta</taxon>
        <taxon>Pterygota</taxon>
        <taxon>Neoptera</taxon>
        <taxon>Endopterygota</taxon>
        <taxon>Diptera</taxon>
        <taxon>Nematocera</taxon>
        <taxon>Culicoidea</taxon>
        <taxon>Culicidae</taxon>
        <taxon>Culicinae</taxon>
        <taxon>Aedini</taxon>
        <taxon>Aedes</taxon>
        <taxon>Stegomyia</taxon>
    </lineage>
</organism>
<dbReference type="InterPro" id="IPR032675">
    <property type="entry name" value="LRR_dom_sf"/>
</dbReference>
<dbReference type="PANTHER" id="PTHR48051:SF52">
    <property type="entry name" value="LEUCINE-RICH REPEAT PROTEIN 1"/>
    <property type="match status" value="1"/>
</dbReference>
<keyword evidence="3" id="KW-0539">Nucleus</keyword>
<sequence>MKIICETCVVNRTVPVAKKPFQKTILAIGKNSEKKPEEPVIMLITNANKAGTRYTLKKNIAKIFTRFISEGKATISFHIPEHDLQIKSEVIQLTGFLKVLKSILTGESPDSGAAPAVPMKLPCLTIANKKTSLLSSSSKVLSTKCVIRSRADYPLKGFNRNLTLLQISDIKLVRFDPQILLLKNLRTLNLSNNCLEKIPKELGQLRLNEIDLSGNALHSHDWQWLLGSSLQSTLQSLNITGNNLSYFPTALIYAKQLVRLDLRTNHIAKLPFAVWKMGRLRFLNLAGNRLGSVPESMARMKLDELDLSDNQLDQQGSTVPDLRTPTQIGHVPALWELAARVVVSRKVFYSPGMIPFLLVELMHRTPICGCGLLCFTAKIHERAKVIRLNCQQLVLNSNQLLYADAVFCSQRCSAKL</sequence>
<accession>A0ABM1Z6C0</accession>
<evidence type="ECO:0000313" key="6">
    <source>
        <dbReference type="Proteomes" id="UP000069940"/>
    </source>
</evidence>
<keyword evidence="1" id="KW-0433">Leucine-rich repeat</keyword>
<protein>
    <recommendedName>
        <fullName evidence="4">PIF1/LRR1 pleckstrin homology domain-containing protein</fullName>
    </recommendedName>
</protein>